<name>A0A846ZLR1_9GAMM</name>
<dbReference type="AlphaFoldDB" id="A0A846ZLR1"/>
<evidence type="ECO:0000313" key="2">
    <source>
        <dbReference type="Proteomes" id="UP000541636"/>
    </source>
</evidence>
<dbReference type="EMBL" id="JAAZQD010000003">
    <property type="protein sequence ID" value="NKZ38906.1"/>
    <property type="molecule type" value="Genomic_DNA"/>
</dbReference>
<accession>A0A846ZLR1</accession>
<gene>
    <name evidence="1" type="ORF">HF690_08025</name>
</gene>
<dbReference type="RefSeq" id="WP_168609084.1">
    <property type="nucleotide sequence ID" value="NZ_JAAZQD010000003.1"/>
</dbReference>
<sequence>MQNHLALLNESIALSRAFARIQAREIAATQDKEDLFLTIVTDPERPEPEIGIMG</sequence>
<dbReference type="Proteomes" id="UP000541636">
    <property type="component" value="Unassembled WGS sequence"/>
</dbReference>
<organism evidence="1 2">
    <name type="scientific">Oleiagrimonas citrea</name>
    <dbReference type="NCBI Taxonomy" id="1665687"/>
    <lineage>
        <taxon>Bacteria</taxon>
        <taxon>Pseudomonadati</taxon>
        <taxon>Pseudomonadota</taxon>
        <taxon>Gammaproteobacteria</taxon>
        <taxon>Lysobacterales</taxon>
        <taxon>Rhodanobacteraceae</taxon>
        <taxon>Oleiagrimonas</taxon>
    </lineage>
</organism>
<evidence type="ECO:0000313" key="1">
    <source>
        <dbReference type="EMBL" id="NKZ38906.1"/>
    </source>
</evidence>
<comment type="caution">
    <text evidence="1">The sequence shown here is derived from an EMBL/GenBank/DDBJ whole genome shotgun (WGS) entry which is preliminary data.</text>
</comment>
<proteinExistence type="predicted"/>
<protein>
    <submittedName>
        <fullName evidence="1">Uncharacterized protein</fullName>
    </submittedName>
</protein>
<keyword evidence="2" id="KW-1185">Reference proteome</keyword>
<reference evidence="1 2" key="1">
    <citation type="journal article" date="2017" name="Int. J. Syst. Evol. Microbiol.">
        <title>Oleiagrimonas citrea sp. nov., a marine bacterium isolated from tidal flat sediment and emended description of the genus Oleiagrimonas Fang et al. 2015 and Oleiagrimonas soli.</title>
        <authorList>
            <person name="Yang S.H."/>
            <person name="Seo H.S."/>
            <person name="Seong C.N."/>
            <person name="Kwon K.K."/>
        </authorList>
    </citation>
    <scope>NUCLEOTIDE SEQUENCE [LARGE SCALE GENOMIC DNA]</scope>
    <source>
        <strain evidence="1 2">MEBiC09124</strain>
    </source>
</reference>